<feature type="transmembrane region" description="Helical" evidence="6">
    <location>
        <begin position="649"/>
        <end position="676"/>
    </location>
</feature>
<feature type="transmembrane region" description="Helical" evidence="6">
    <location>
        <begin position="14"/>
        <end position="33"/>
    </location>
</feature>
<dbReference type="PANTHER" id="PTHR33406">
    <property type="entry name" value="MEMBRANE PROTEIN MJ1562-RELATED"/>
    <property type="match status" value="1"/>
</dbReference>
<dbReference type="Pfam" id="PF03176">
    <property type="entry name" value="MMPL"/>
    <property type="match status" value="2"/>
</dbReference>
<evidence type="ECO:0000313" key="8">
    <source>
        <dbReference type="EMBL" id="SHD78434.1"/>
    </source>
</evidence>
<keyword evidence="4 6" id="KW-1133">Transmembrane helix</keyword>
<proteinExistence type="predicted"/>
<dbReference type="Gene3D" id="1.20.1640.10">
    <property type="entry name" value="Multidrug efflux transporter AcrB transmembrane domain"/>
    <property type="match status" value="2"/>
</dbReference>
<feature type="transmembrane region" description="Helical" evidence="6">
    <location>
        <begin position="272"/>
        <end position="296"/>
    </location>
</feature>
<evidence type="ECO:0000256" key="3">
    <source>
        <dbReference type="ARBA" id="ARBA00022692"/>
    </source>
</evidence>
<feature type="transmembrane region" description="Helical" evidence="6">
    <location>
        <begin position="354"/>
        <end position="372"/>
    </location>
</feature>
<feature type="transmembrane region" description="Helical" evidence="6">
    <location>
        <begin position="570"/>
        <end position="590"/>
    </location>
</feature>
<dbReference type="RefSeq" id="WP_005582572.1">
    <property type="nucleotide sequence ID" value="NZ_LT669839.1"/>
</dbReference>
<evidence type="ECO:0000256" key="1">
    <source>
        <dbReference type="ARBA" id="ARBA00004651"/>
    </source>
</evidence>
<evidence type="ECO:0000256" key="5">
    <source>
        <dbReference type="ARBA" id="ARBA00023136"/>
    </source>
</evidence>
<dbReference type="HOGENOM" id="CLU_007352_0_0_9"/>
<keyword evidence="9" id="KW-1185">Reference proteome</keyword>
<reference evidence="8 9" key="1">
    <citation type="submission" date="2016-11" db="EMBL/GenBank/DDBJ databases">
        <authorList>
            <person name="Manzoor S."/>
        </authorList>
    </citation>
    <scope>NUCLEOTIDE SEQUENCE [LARGE SCALE GENOMIC DNA]</scope>
    <source>
        <strain evidence="8">Clostridium ultunense strain Esp</strain>
    </source>
</reference>
<feature type="transmembrane region" description="Helical" evidence="6">
    <location>
        <begin position="544"/>
        <end position="564"/>
    </location>
</feature>
<feature type="transmembrane region" description="Helical" evidence="6">
    <location>
        <begin position="200"/>
        <end position="220"/>
    </location>
</feature>
<dbReference type="SUPFAM" id="SSF82866">
    <property type="entry name" value="Multidrug efflux transporter AcrB transmembrane domain"/>
    <property type="match status" value="2"/>
</dbReference>
<dbReference type="PANTHER" id="PTHR33406:SF13">
    <property type="entry name" value="MEMBRANE PROTEIN YDFJ"/>
    <property type="match status" value="1"/>
</dbReference>
<protein>
    <submittedName>
        <fullName evidence="8">Putative Antibiotic ABC transporter, permease protein</fullName>
    </submittedName>
</protein>
<feature type="transmembrane region" description="Helical" evidence="6">
    <location>
        <begin position="174"/>
        <end position="193"/>
    </location>
</feature>
<feature type="domain" description="Membrane transport protein MMPL" evidence="7">
    <location>
        <begin position="79"/>
        <end position="330"/>
    </location>
</feature>
<dbReference type="OrthoDB" id="9782006at2"/>
<feature type="domain" description="Membrane transport protein MMPL" evidence="7">
    <location>
        <begin position="451"/>
        <end position="671"/>
    </location>
</feature>
<dbReference type="Proteomes" id="UP000245423">
    <property type="component" value="Chromosome 1"/>
</dbReference>
<organism evidence="8 9">
    <name type="scientific">[Clostridium] ultunense Esp</name>
    <dbReference type="NCBI Taxonomy" id="1288971"/>
    <lineage>
        <taxon>Bacteria</taxon>
        <taxon>Bacillati</taxon>
        <taxon>Bacillota</taxon>
        <taxon>Tissierellia</taxon>
        <taxon>Tissierellales</taxon>
        <taxon>Tepidimicrobiaceae</taxon>
        <taxon>Schnuerera</taxon>
    </lineage>
</organism>
<feature type="transmembrane region" description="Helical" evidence="6">
    <location>
        <begin position="620"/>
        <end position="637"/>
    </location>
</feature>
<gene>
    <name evidence="8" type="ORF">CUESP1_3106</name>
</gene>
<keyword evidence="3 6" id="KW-0812">Transmembrane</keyword>
<sequence length="689" mass="77289">MDILANFVVNHKKFILILYIIFIVSSFIGNNYVEINYDLSTYLPLEANSIKGKNILEEEFDINGIAFLMMKDKSLPEVEKVVKTIESMEEVKDIIWLGTGEDILKPESFMDDNIKEEFLSENSNLIQIRFINSNDSLETVEAIGKIQKIVGKSGYVGGPAALSKDMQTITKKEVVYYSIIAFVIISIILFMSMESFVEPILFFIAIGVAIILNMGTNIVFDSISFTTHSVASIIQLAVSMDYSIFLLHRYIEEKTIQKNKEQAMVKAIGKTFNSIISSSLTTIGGFLALISMNYGIGKDIGLVLAKGVFFSLISVITLLPILILIFDRQIEKYRHRILLPNFKKSSRFIVKNRYVFLVVVILITIPSFLAQANVEYYYADEKILPESTDFNVANREIDRLFSNKNQLTLIVPKGDKLKEFNLIDKLTNIEEITEVKGLYSLVDITIPEDFIPEDVKTNFQSEKYTLINMNINLPIEGKSTDRALNSIKETVSKIYDEWYLTGEAAIYSDLQRVTSKDFKNVTILSIAIISGIILIASKSLTLPIILVFVIQLGIWINLAIPYFQGTSLNFIAFIIIGAIQLGATVDYAILYTSRFKENLEILPNKEKAAIKTIEDTGRPILTSALILFTGTLSVYLITSMRNAAELTLLIGRGAIISLILVLVALPSILIVCNGLIGKTTINWPKELSK</sequence>
<feature type="transmembrane region" description="Helical" evidence="6">
    <location>
        <begin position="518"/>
        <end position="537"/>
    </location>
</feature>
<keyword evidence="5 6" id="KW-0472">Membrane</keyword>
<evidence type="ECO:0000256" key="6">
    <source>
        <dbReference type="SAM" id="Phobius"/>
    </source>
</evidence>
<evidence type="ECO:0000256" key="2">
    <source>
        <dbReference type="ARBA" id="ARBA00022475"/>
    </source>
</evidence>
<evidence type="ECO:0000259" key="7">
    <source>
        <dbReference type="Pfam" id="PF03176"/>
    </source>
</evidence>
<accession>M1Z5V8</accession>
<dbReference type="InterPro" id="IPR004869">
    <property type="entry name" value="MMPL_dom"/>
</dbReference>
<evidence type="ECO:0000313" key="9">
    <source>
        <dbReference type="Proteomes" id="UP000245423"/>
    </source>
</evidence>
<evidence type="ECO:0000256" key="4">
    <source>
        <dbReference type="ARBA" id="ARBA00022989"/>
    </source>
</evidence>
<feature type="transmembrane region" description="Helical" evidence="6">
    <location>
        <begin position="308"/>
        <end position="326"/>
    </location>
</feature>
<dbReference type="AlphaFoldDB" id="M1Z5V8"/>
<keyword evidence="2" id="KW-1003">Cell membrane</keyword>
<name>M1Z5V8_9FIRM</name>
<comment type="subcellular location">
    <subcellularLocation>
        <location evidence="1">Cell membrane</location>
        <topology evidence="1">Multi-pass membrane protein</topology>
    </subcellularLocation>
</comment>
<dbReference type="InterPro" id="IPR050545">
    <property type="entry name" value="Mycobact_MmpL"/>
</dbReference>
<dbReference type="GO" id="GO:0005886">
    <property type="term" value="C:plasma membrane"/>
    <property type="evidence" value="ECO:0007669"/>
    <property type="project" value="UniProtKB-SubCell"/>
</dbReference>
<dbReference type="EMBL" id="LT669839">
    <property type="protein sequence ID" value="SHD78434.1"/>
    <property type="molecule type" value="Genomic_DNA"/>
</dbReference>